<feature type="transmembrane region" description="Helical" evidence="2">
    <location>
        <begin position="205"/>
        <end position="226"/>
    </location>
</feature>
<gene>
    <name evidence="3" type="primary">Hypp1948</name>
    <name evidence="3" type="ORF">BLAG_LOCUS15730</name>
</gene>
<feature type="compositionally biased region" description="Polar residues" evidence="1">
    <location>
        <begin position="1"/>
        <end position="11"/>
    </location>
</feature>
<feature type="compositionally biased region" description="Basic and acidic residues" evidence="1">
    <location>
        <begin position="60"/>
        <end position="81"/>
    </location>
</feature>
<evidence type="ECO:0000256" key="1">
    <source>
        <dbReference type="SAM" id="MobiDB-lite"/>
    </source>
</evidence>
<keyword evidence="2" id="KW-1133">Transmembrane helix</keyword>
<keyword evidence="4" id="KW-1185">Reference proteome</keyword>
<dbReference type="Proteomes" id="UP000838412">
    <property type="component" value="Chromosome 3"/>
</dbReference>
<protein>
    <submittedName>
        <fullName evidence="3">Hypp1948 protein</fullName>
    </submittedName>
</protein>
<dbReference type="EMBL" id="OV696688">
    <property type="protein sequence ID" value="CAH1258019.1"/>
    <property type="molecule type" value="Genomic_DNA"/>
</dbReference>
<sequence>MNEVTAISTMNGRDAGETSDPRESLVDSSAATEVGPPGALSELPPGSPKLQNTFDDDLENMFKEVDEILENDKSKSGKGDGDPCETAEEWQPGREGPLKSKIKGACCEKREELPYHSSDQHGDGMLSAQPAQQRIVHHLPQEFVGPGSRHAQNNAHPGHMINHPTNFNFGPVYNMAGLGSWSPQSRGTGTDDHARKKKDELRVELEVLIYYMLYVDFLAVLAIELHRTLHFISMYNLWFYYSVVLCCVVLCSVSQKVLCQPSNAGSWHRFDVLRTELQVLEAPLCGIVTQPDEVLHSRLREDSFTVFCHLITDAGTGSLSAEIEEKTVLSVYLFLFSVRLFSFRSFFPQDQ</sequence>
<organism evidence="3 4">
    <name type="scientific">Branchiostoma lanceolatum</name>
    <name type="common">Common lancelet</name>
    <name type="synonym">Amphioxus lanceolatum</name>
    <dbReference type="NCBI Taxonomy" id="7740"/>
    <lineage>
        <taxon>Eukaryota</taxon>
        <taxon>Metazoa</taxon>
        <taxon>Chordata</taxon>
        <taxon>Cephalochordata</taxon>
        <taxon>Leptocardii</taxon>
        <taxon>Amphioxiformes</taxon>
        <taxon>Branchiostomatidae</taxon>
        <taxon>Branchiostoma</taxon>
    </lineage>
</organism>
<keyword evidence="2" id="KW-0472">Membrane</keyword>
<accession>A0A8K0EN34</accession>
<name>A0A8K0EN34_BRALA</name>
<reference evidence="3" key="1">
    <citation type="submission" date="2022-01" db="EMBL/GenBank/DDBJ databases">
        <authorList>
            <person name="Braso-Vives M."/>
        </authorList>
    </citation>
    <scope>NUCLEOTIDE SEQUENCE</scope>
</reference>
<evidence type="ECO:0000256" key="2">
    <source>
        <dbReference type="SAM" id="Phobius"/>
    </source>
</evidence>
<evidence type="ECO:0000313" key="4">
    <source>
        <dbReference type="Proteomes" id="UP000838412"/>
    </source>
</evidence>
<proteinExistence type="predicted"/>
<dbReference type="OrthoDB" id="10155237at2759"/>
<feature type="region of interest" description="Disordered" evidence="1">
    <location>
        <begin position="1"/>
        <end position="99"/>
    </location>
</feature>
<evidence type="ECO:0000313" key="3">
    <source>
        <dbReference type="EMBL" id="CAH1258019.1"/>
    </source>
</evidence>
<feature type="transmembrane region" description="Helical" evidence="2">
    <location>
        <begin position="238"/>
        <end position="259"/>
    </location>
</feature>
<feature type="compositionally biased region" description="Basic and acidic residues" evidence="1">
    <location>
        <begin position="14"/>
        <end position="25"/>
    </location>
</feature>
<keyword evidence="2" id="KW-0812">Transmembrane</keyword>
<dbReference type="AlphaFoldDB" id="A0A8K0EN34"/>